<feature type="compositionally biased region" description="Basic and acidic residues" evidence="1">
    <location>
        <begin position="199"/>
        <end position="213"/>
    </location>
</feature>
<dbReference type="InParanoid" id="G7DTJ7"/>
<dbReference type="AlphaFoldDB" id="G7DTJ7"/>
<dbReference type="OrthoDB" id="2538461at2759"/>
<feature type="compositionally biased region" description="Basic residues" evidence="1">
    <location>
        <begin position="214"/>
        <end position="226"/>
    </location>
</feature>
<comment type="caution">
    <text evidence="2">The sequence shown here is derived from an EMBL/GenBank/DDBJ whole genome shotgun (WGS) entry which is preliminary data.</text>
</comment>
<feature type="compositionally biased region" description="Basic and acidic residues" evidence="1">
    <location>
        <begin position="142"/>
        <end position="158"/>
    </location>
</feature>
<dbReference type="Proteomes" id="UP000009131">
    <property type="component" value="Unassembled WGS sequence"/>
</dbReference>
<reference evidence="2 3" key="2">
    <citation type="journal article" date="2012" name="Open Biol.">
        <title>Characteristics of nucleosomes and linker DNA regions on the genome of the basidiomycete Mixia osmundae revealed by mono- and dinucleosome mapping.</title>
        <authorList>
            <person name="Nishida H."/>
            <person name="Kondo S."/>
            <person name="Matsumoto T."/>
            <person name="Suzuki Y."/>
            <person name="Yoshikawa H."/>
            <person name="Taylor T.D."/>
            <person name="Sugiyama J."/>
        </authorList>
    </citation>
    <scope>NUCLEOTIDE SEQUENCE [LARGE SCALE GENOMIC DNA]</scope>
    <source>
        <strain evidence="3">CBS 9802 / IAM 14324 / JCM 22182 / KY 12970</strain>
    </source>
</reference>
<reference evidence="2 3" key="1">
    <citation type="journal article" date="2011" name="J. Gen. Appl. Microbiol.">
        <title>Draft genome sequencing of the enigmatic basidiomycete Mixia osmundae.</title>
        <authorList>
            <person name="Nishida H."/>
            <person name="Nagatsuka Y."/>
            <person name="Sugiyama J."/>
        </authorList>
    </citation>
    <scope>NUCLEOTIDE SEQUENCE [LARGE SCALE GENOMIC DNA]</scope>
    <source>
        <strain evidence="3">CBS 9802 / IAM 14324 / JCM 22182 / KY 12970</strain>
    </source>
</reference>
<accession>G7DTJ7</accession>
<feature type="compositionally biased region" description="Acidic residues" evidence="1">
    <location>
        <begin position="41"/>
        <end position="50"/>
    </location>
</feature>
<organism evidence="2 3">
    <name type="scientific">Mixia osmundae (strain CBS 9802 / IAM 14324 / JCM 22182 / KY 12970)</name>
    <dbReference type="NCBI Taxonomy" id="764103"/>
    <lineage>
        <taxon>Eukaryota</taxon>
        <taxon>Fungi</taxon>
        <taxon>Dikarya</taxon>
        <taxon>Basidiomycota</taxon>
        <taxon>Pucciniomycotina</taxon>
        <taxon>Mixiomycetes</taxon>
        <taxon>Mixiales</taxon>
        <taxon>Mixiaceae</taxon>
        <taxon>Mixia</taxon>
    </lineage>
</organism>
<evidence type="ECO:0000313" key="2">
    <source>
        <dbReference type="EMBL" id="GAA93844.1"/>
    </source>
</evidence>
<protein>
    <submittedName>
        <fullName evidence="2">Uncharacterized protein</fullName>
    </submittedName>
</protein>
<dbReference type="eggNOG" id="ENOG502SBIV">
    <property type="taxonomic scope" value="Eukaryota"/>
</dbReference>
<dbReference type="HOGENOM" id="CLU_1107358_0_0_1"/>
<evidence type="ECO:0000256" key="1">
    <source>
        <dbReference type="SAM" id="MobiDB-lite"/>
    </source>
</evidence>
<dbReference type="STRING" id="764103.G7DTJ7"/>
<feature type="region of interest" description="Disordered" evidence="1">
    <location>
        <begin position="16"/>
        <end position="102"/>
    </location>
</feature>
<sequence length="251" mass="28368">MATLFKSVKRDLQADVAIGGIKDASDSESDSSSNESGSERDDAEEEDASDGEQSSEASDDRPSGLPTLAQVLQDPIFVAEVGPSARAIKRQKRNKPETKEVEPRDRIVCIVCLLKQITDERMRDLHLSSKPHKRRLERFKKRVEGLGKRERKQYDKDPTMLVELMDEEEDSARAKTSETKEERRARKKKEKKAARPKRAPREPPSEEVKLARAEKRKRKREARSKRLAAPEPQPSELAKPNTGEDGAESEV</sequence>
<keyword evidence="3" id="KW-1185">Reference proteome</keyword>
<feature type="compositionally biased region" description="Basic and acidic residues" evidence="1">
    <location>
        <begin position="171"/>
        <end position="184"/>
    </location>
</feature>
<feature type="compositionally biased region" description="Basic residues" evidence="1">
    <location>
        <begin position="129"/>
        <end position="141"/>
    </location>
</feature>
<dbReference type="EMBL" id="BABT02000025">
    <property type="protein sequence ID" value="GAA93844.1"/>
    <property type="molecule type" value="Genomic_DNA"/>
</dbReference>
<gene>
    <name evidence="2" type="primary">Mo00490</name>
    <name evidence="2" type="ORF">E5Q_00490</name>
</gene>
<feature type="region of interest" description="Disordered" evidence="1">
    <location>
        <begin position="125"/>
        <end position="251"/>
    </location>
</feature>
<proteinExistence type="predicted"/>
<name>G7DTJ7_MIXOS</name>
<dbReference type="RefSeq" id="XP_014571394.1">
    <property type="nucleotide sequence ID" value="XM_014715908.1"/>
</dbReference>
<evidence type="ECO:0000313" key="3">
    <source>
        <dbReference type="Proteomes" id="UP000009131"/>
    </source>
</evidence>
<feature type="compositionally biased region" description="Basic residues" evidence="1">
    <location>
        <begin position="185"/>
        <end position="198"/>
    </location>
</feature>